<feature type="transmembrane region" description="Helical" evidence="2">
    <location>
        <begin position="527"/>
        <end position="550"/>
    </location>
</feature>
<evidence type="ECO:0000256" key="1">
    <source>
        <dbReference type="SAM" id="MobiDB-lite"/>
    </source>
</evidence>
<evidence type="ECO:0000256" key="2">
    <source>
        <dbReference type="SAM" id="Phobius"/>
    </source>
</evidence>
<keyword evidence="2" id="KW-1133">Transmembrane helix</keyword>
<reference evidence="4" key="1">
    <citation type="submission" date="2015-05" db="EMBL/GenBank/DDBJ databases">
        <authorList>
            <person name="Fogelqvist Johan"/>
        </authorList>
    </citation>
    <scope>NUCLEOTIDE SEQUENCE [LARGE SCALE GENOMIC DNA]</scope>
</reference>
<evidence type="ECO:0000313" key="3">
    <source>
        <dbReference type="EMBL" id="CRK41259.1"/>
    </source>
</evidence>
<evidence type="ECO:0000313" key="4">
    <source>
        <dbReference type="Proteomes" id="UP000045706"/>
    </source>
</evidence>
<feature type="transmembrane region" description="Helical" evidence="2">
    <location>
        <begin position="503"/>
        <end position="521"/>
    </location>
</feature>
<proteinExistence type="predicted"/>
<name>A0A0G4N4F8_VERLO</name>
<dbReference type="Proteomes" id="UP000045706">
    <property type="component" value="Unassembled WGS sequence"/>
</dbReference>
<feature type="region of interest" description="Disordered" evidence="1">
    <location>
        <begin position="132"/>
        <end position="165"/>
    </location>
</feature>
<sequence length="564" mass="64702">MTTIRSSTQRPAASCALVSSLVPSLVQSHTKDADKFFLMLSSSRIIEENSRSILEPREYRQARNLDTKVPQCEIDTAGLHLGIPIEIQRNYDTTESTSELTNQRAMDLKGLILSAEDCQTLLDDLPLWPELNEKQPERPTLSQASDVNSDSSFDDRDDDANDETATTEGQELFADFQVFFIINQLQLVTASRTLSIWTPQWSVMNHMKGVVEEFLGTCWIWWPFRQRQRELADGYTRLRWLCGCERERFADVPTGLVPYILKTVQSEGSSAADRQSLQSVASGSSQIPLVLQNNTMGNKLWQPRDPQNLPSHNGVRISAHREKNIESHIFLVVPSGLYVGDRQRLAQRTIIVGTSDDELFCWIQEQYFLLRGRLGAFMSIRIYSHCDFYMFHKYDTEMYSPVQQHSFPGNELPYDFSPKPMHPVPPISDDQFYHRFYACYNPTSLHRLFHKCRKRCGDRADVGSFPLRRHGLLVEDTTKEYFWGIYVVTSISFIRVAVYSSLCCLPGFVFFFLWMFSWGHSGDLQNAFVPICFSLALLAVFLSFVIVDAFSSRRQCPVMKEKTV</sequence>
<protein>
    <submittedName>
        <fullName evidence="3">Uncharacterized protein</fullName>
    </submittedName>
</protein>
<organism evidence="3 4">
    <name type="scientific">Verticillium longisporum</name>
    <name type="common">Verticillium dahliae var. longisporum</name>
    <dbReference type="NCBI Taxonomy" id="100787"/>
    <lineage>
        <taxon>Eukaryota</taxon>
        <taxon>Fungi</taxon>
        <taxon>Dikarya</taxon>
        <taxon>Ascomycota</taxon>
        <taxon>Pezizomycotina</taxon>
        <taxon>Sordariomycetes</taxon>
        <taxon>Hypocreomycetidae</taxon>
        <taxon>Glomerellales</taxon>
        <taxon>Plectosphaerellaceae</taxon>
        <taxon>Verticillium</taxon>
    </lineage>
</organism>
<dbReference type="AlphaFoldDB" id="A0A0G4N4F8"/>
<keyword evidence="2" id="KW-0812">Transmembrane</keyword>
<dbReference type="EMBL" id="CVQI01032452">
    <property type="protein sequence ID" value="CRK41259.1"/>
    <property type="molecule type" value="Genomic_DNA"/>
</dbReference>
<accession>A0A0G4N4F8</accession>
<gene>
    <name evidence="3" type="ORF">BN1723_015901</name>
</gene>
<keyword evidence="2" id="KW-0472">Membrane</keyword>